<evidence type="ECO:0000256" key="9">
    <source>
        <dbReference type="ARBA" id="ARBA00023160"/>
    </source>
</evidence>
<keyword evidence="8 10" id="KW-0472">Membrane</keyword>
<evidence type="ECO:0000259" key="12">
    <source>
        <dbReference type="Pfam" id="PF11960"/>
    </source>
</evidence>
<dbReference type="EMBL" id="JAAGAX010000016">
    <property type="protein sequence ID" value="KAF2288521.1"/>
    <property type="molecule type" value="Genomic_DNA"/>
</dbReference>
<evidence type="ECO:0000256" key="1">
    <source>
        <dbReference type="ARBA" id="ARBA00004370"/>
    </source>
</evidence>
<dbReference type="GO" id="GO:0006633">
    <property type="term" value="P:fatty acid biosynthetic process"/>
    <property type="evidence" value="ECO:0007669"/>
    <property type="project" value="UniProtKB-KW"/>
</dbReference>
<evidence type="ECO:0000256" key="2">
    <source>
        <dbReference type="ARBA" id="ARBA00005189"/>
    </source>
</evidence>
<keyword evidence="4" id="KW-0444">Lipid biosynthesis</keyword>
<feature type="transmembrane region" description="Helical" evidence="10">
    <location>
        <begin position="418"/>
        <end position="439"/>
    </location>
</feature>
<comment type="pathway">
    <text evidence="2">Lipid metabolism.</text>
</comment>
<evidence type="ECO:0000256" key="10">
    <source>
        <dbReference type="SAM" id="Phobius"/>
    </source>
</evidence>
<evidence type="ECO:0000256" key="5">
    <source>
        <dbReference type="ARBA" id="ARBA00022832"/>
    </source>
</evidence>
<gene>
    <name evidence="13" type="ORF">GH714_008132</name>
</gene>
<comment type="subcellular location">
    <subcellularLocation>
        <location evidence="1">Membrane</location>
    </subcellularLocation>
</comment>
<evidence type="ECO:0000256" key="7">
    <source>
        <dbReference type="ARBA" id="ARBA00023098"/>
    </source>
</evidence>
<dbReference type="GO" id="GO:0016020">
    <property type="term" value="C:membrane"/>
    <property type="evidence" value="ECO:0007669"/>
    <property type="project" value="UniProtKB-SubCell"/>
</dbReference>
<keyword evidence="10" id="KW-0812">Transmembrane</keyword>
<comment type="caution">
    <text evidence="13">The sequence shown here is derived from an EMBL/GenBank/DDBJ whole genome shotgun (WGS) entry which is preliminary data.</text>
</comment>
<evidence type="ECO:0000256" key="4">
    <source>
        <dbReference type="ARBA" id="ARBA00022516"/>
    </source>
</evidence>
<dbReference type="InterPro" id="IPR005804">
    <property type="entry name" value="FA_desaturase_dom"/>
</dbReference>
<dbReference type="PANTHER" id="PTHR32100">
    <property type="entry name" value="OMEGA-6 FATTY ACID DESATURASE, CHLOROPLASTIC"/>
    <property type="match status" value="1"/>
</dbReference>
<dbReference type="Proteomes" id="UP000467840">
    <property type="component" value="Chromosome 8"/>
</dbReference>
<dbReference type="InterPro" id="IPR021863">
    <property type="entry name" value="FAS_N"/>
</dbReference>
<evidence type="ECO:0000256" key="3">
    <source>
        <dbReference type="ARBA" id="ARBA00009295"/>
    </source>
</evidence>
<keyword evidence="7" id="KW-0443">Lipid metabolism</keyword>
<feature type="domain" description="Fatty acid desaturase" evidence="11">
    <location>
        <begin position="279"/>
        <end position="533"/>
    </location>
</feature>
<comment type="similarity">
    <text evidence="3">Belongs to the fatty acid desaturase type 1 family.</text>
</comment>
<evidence type="ECO:0000313" key="13">
    <source>
        <dbReference type="EMBL" id="KAF2288521.1"/>
    </source>
</evidence>
<keyword evidence="9" id="KW-0275">Fatty acid biosynthesis</keyword>
<evidence type="ECO:0000259" key="11">
    <source>
        <dbReference type="Pfam" id="PF00487"/>
    </source>
</evidence>
<dbReference type="InterPro" id="IPR012171">
    <property type="entry name" value="Fatty_acid_desaturase"/>
</dbReference>
<reference evidence="13 14" key="1">
    <citation type="journal article" date="2020" name="Mol. Plant">
        <title>The Chromosome-Based Rubber Tree Genome Provides New Insights into Spurge Genome Evolution and Rubber Biosynthesis.</title>
        <authorList>
            <person name="Liu J."/>
            <person name="Shi C."/>
            <person name="Shi C.C."/>
            <person name="Li W."/>
            <person name="Zhang Q.J."/>
            <person name="Zhang Y."/>
            <person name="Li K."/>
            <person name="Lu H.F."/>
            <person name="Shi C."/>
            <person name="Zhu S.T."/>
            <person name="Xiao Z.Y."/>
            <person name="Nan H."/>
            <person name="Yue Y."/>
            <person name="Zhu X.G."/>
            <person name="Wu Y."/>
            <person name="Hong X.N."/>
            <person name="Fan G.Y."/>
            <person name="Tong Y."/>
            <person name="Zhang D."/>
            <person name="Mao C.L."/>
            <person name="Liu Y.L."/>
            <person name="Hao S.J."/>
            <person name="Liu W.Q."/>
            <person name="Lv M.Q."/>
            <person name="Zhang H.B."/>
            <person name="Liu Y."/>
            <person name="Hu-Tang G.R."/>
            <person name="Wang J.P."/>
            <person name="Wang J.H."/>
            <person name="Sun Y.H."/>
            <person name="Ni S.B."/>
            <person name="Chen W.B."/>
            <person name="Zhang X.C."/>
            <person name="Jiao Y.N."/>
            <person name="Eichler E.E."/>
            <person name="Li G.H."/>
            <person name="Liu X."/>
            <person name="Gao L.Z."/>
        </authorList>
    </citation>
    <scope>NUCLEOTIDE SEQUENCE [LARGE SCALE GENOMIC DNA]</scope>
    <source>
        <strain evidence="14">cv. GT1</strain>
        <tissue evidence="13">Leaf</tissue>
    </source>
</reference>
<keyword evidence="14" id="KW-1185">Reference proteome</keyword>
<dbReference type="AlphaFoldDB" id="A0A6A6KHX7"/>
<sequence length="581" mass="66426">MIMEGHPWEQKLLHRIMKIVKRGLKRQEELLFQKLEKYEKSFQEKRDKVMEAIQVDYEEEKHVNGDDMILEFAMGNAKAKTEILAIEILGNIFENKKDGVTKSVGTVSNGRILLTKIVSVAVVILYLNLSLSNDMKITSPSSKFNRTIFFSRIPESLPCLHDKRISRRTAELQNGAEDFASLANELFKREELGVKVSASYGVDSIEGEEERTNGVTGIEHEEEAEFDPGAPPPFKLADIRAAIPKHCWVKDPWKSMSYVVRDVALVFGLAAAAAYLNNWIVWPLYWAAQGTMFWALFVLGHDCGHGSFSNNPKLNSVVGHLLHSSILVPYHGWRISHRTHHQNHGHVENDESWHPLSEKIYRSLDSITRTLRFTVPFPMLAYPVYLWTRSPGKTGSHFHPDSDLFVPNERKNVITSTVCWSAMAALLVGLSFVMGPILLLKLYGIPYWIFVMWLDFATYLHHHGHEEKLPWYRGKEWSYLRGGLTTLDRDYGWINNIHHDIGTHVIHHLFPQIPHYHLIEATEAAKPVLGKYYREPEKSGPLPFHLIGNLIRSLKKDHYVSDTGDVVYYQSDPQLSGSSSE</sequence>
<protein>
    <recommendedName>
        <fullName evidence="15">Fatty acid desaturase domain-containing protein</fullName>
    </recommendedName>
</protein>
<evidence type="ECO:0008006" key="15">
    <source>
        <dbReference type="Google" id="ProtNLM"/>
    </source>
</evidence>
<evidence type="ECO:0000256" key="8">
    <source>
        <dbReference type="ARBA" id="ARBA00023136"/>
    </source>
</evidence>
<keyword evidence="6" id="KW-0560">Oxidoreductase</keyword>
<dbReference type="Pfam" id="PF00487">
    <property type="entry name" value="FA_desaturase"/>
    <property type="match status" value="1"/>
</dbReference>
<organism evidence="13 14">
    <name type="scientific">Hevea brasiliensis</name>
    <name type="common">Para rubber tree</name>
    <name type="synonym">Siphonia brasiliensis</name>
    <dbReference type="NCBI Taxonomy" id="3981"/>
    <lineage>
        <taxon>Eukaryota</taxon>
        <taxon>Viridiplantae</taxon>
        <taxon>Streptophyta</taxon>
        <taxon>Embryophyta</taxon>
        <taxon>Tracheophyta</taxon>
        <taxon>Spermatophyta</taxon>
        <taxon>Magnoliopsida</taxon>
        <taxon>eudicotyledons</taxon>
        <taxon>Gunneridae</taxon>
        <taxon>Pentapetalae</taxon>
        <taxon>rosids</taxon>
        <taxon>fabids</taxon>
        <taxon>Malpighiales</taxon>
        <taxon>Euphorbiaceae</taxon>
        <taxon>Crotonoideae</taxon>
        <taxon>Micrandreae</taxon>
        <taxon>Hevea</taxon>
    </lineage>
</organism>
<accession>A0A6A6KHX7</accession>
<dbReference type="CDD" id="cd03507">
    <property type="entry name" value="Delta12-FADS-like"/>
    <property type="match status" value="1"/>
</dbReference>
<evidence type="ECO:0000313" key="14">
    <source>
        <dbReference type="Proteomes" id="UP000467840"/>
    </source>
</evidence>
<evidence type="ECO:0000256" key="6">
    <source>
        <dbReference type="ARBA" id="ARBA00023002"/>
    </source>
</evidence>
<dbReference type="Pfam" id="PF11960">
    <property type="entry name" value="DUF3474"/>
    <property type="match status" value="1"/>
</dbReference>
<keyword evidence="5" id="KW-0276">Fatty acid metabolism</keyword>
<feature type="domain" description="Fatty acid desaturase N-terminal" evidence="12">
    <location>
        <begin position="181"/>
        <end position="271"/>
    </location>
</feature>
<proteinExistence type="inferred from homology"/>
<feature type="transmembrane region" description="Helical" evidence="10">
    <location>
        <begin position="258"/>
        <end position="276"/>
    </location>
</feature>
<name>A0A6A6KHX7_HEVBR</name>
<keyword evidence="10" id="KW-1133">Transmembrane helix</keyword>
<dbReference type="GO" id="GO:0016717">
    <property type="term" value="F:oxidoreductase activity, acting on paired donors, with oxidation of a pair of donors resulting in the reduction of molecular oxygen to two molecules of water"/>
    <property type="evidence" value="ECO:0007669"/>
    <property type="project" value="InterPro"/>
</dbReference>